<organism evidence="1 2">
    <name type="scientific">Olsenella profusa F0195</name>
    <dbReference type="NCBI Taxonomy" id="1125712"/>
    <lineage>
        <taxon>Bacteria</taxon>
        <taxon>Bacillati</taxon>
        <taxon>Actinomycetota</taxon>
        <taxon>Coriobacteriia</taxon>
        <taxon>Coriobacteriales</taxon>
        <taxon>Atopobiaceae</taxon>
        <taxon>Olsenella</taxon>
    </lineage>
</organism>
<evidence type="ECO:0000313" key="1">
    <source>
        <dbReference type="EMBL" id="ERL08269.1"/>
    </source>
</evidence>
<dbReference type="Proteomes" id="UP000016638">
    <property type="component" value="Unassembled WGS sequence"/>
</dbReference>
<sequence>MALLPTNSPLPRLSNRGLLCDYRVVVLAINEDAVPGSKLVVPHGSNDTELDVGDAAKIIGCWRGLATHGEEA</sequence>
<evidence type="ECO:0000313" key="2">
    <source>
        <dbReference type="Proteomes" id="UP000016638"/>
    </source>
</evidence>
<proteinExistence type="predicted"/>
<dbReference type="STRING" id="1125712.HMPREF1316_0131"/>
<name>U2T5H0_9ACTN</name>
<dbReference type="AlphaFoldDB" id="U2T5H0"/>
<protein>
    <submittedName>
        <fullName evidence="1">Uncharacterized protein</fullName>
    </submittedName>
</protein>
<accession>U2T5H0</accession>
<keyword evidence="2" id="KW-1185">Reference proteome</keyword>
<comment type="caution">
    <text evidence="1">The sequence shown here is derived from an EMBL/GenBank/DDBJ whole genome shotgun (WGS) entry which is preliminary data.</text>
</comment>
<reference evidence="1 2" key="1">
    <citation type="submission" date="2013-08" db="EMBL/GenBank/DDBJ databases">
        <authorList>
            <person name="Durkin A.S."/>
            <person name="Haft D.R."/>
            <person name="McCorrison J."/>
            <person name="Torralba M."/>
            <person name="Gillis M."/>
            <person name="Haft D.H."/>
            <person name="Methe B."/>
            <person name="Sutton G."/>
            <person name="Nelson K.E."/>
        </authorList>
    </citation>
    <scope>NUCLEOTIDE SEQUENCE [LARGE SCALE GENOMIC DNA]</scope>
    <source>
        <strain evidence="1 2">F0195</strain>
    </source>
</reference>
<gene>
    <name evidence="1" type="ORF">HMPREF1316_0131</name>
</gene>
<dbReference type="EMBL" id="AWEZ01000045">
    <property type="protein sequence ID" value="ERL08269.1"/>
    <property type="molecule type" value="Genomic_DNA"/>
</dbReference>
<dbReference type="PATRIC" id="fig|1125712.3.peg.1257"/>